<sequence>MPDGAADSYRRGMLNVEPDSVASDAARRARPAVVRPRLRAGVALAATTIATAGMIGAAAGGASAAPAAECLWAGTSHPQGAAVSAGGRAFTCATDRLGAPRWVQGAAAGTPGTVANPGTRTAPAGVFSAGAWQPGTEYTDYCVGTQLIDGSESVYEVVADADGALRWRAAGPISQWAFAPGTGPVPTTRSASLCLPDEVIWPRS</sequence>
<dbReference type="AlphaFoldDB" id="A0A318K077"/>
<evidence type="ECO:0000313" key="1">
    <source>
        <dbReference type="EMBL" id="PXX61032.1"/>
    </source>
</evidence>
<accession>A0A318K077</accession>
<name>A0A318K077_9NOCA</name>
<keyword evidence="2" id="KW-1185">Reference proteome</keyword>
<gene>
    <name evidence="1" type="ORF">DFR70_109223</name>
</gene>
<organism evidence="1 2">
    <name type="scientific">Nocardia tenerifensis</name>
    <dbReference type="NCBI Taxonomy" id="228006"/>
    <lineage>
        <taxon>Bacteria</taxon>
        <taxon>Bacillati</taxon>
        <taxon>Actinomycetota</taxon>
        <taxon>Actinomycetes</taxon>
        <taxon>Mycobacteriales</taxon>
        <taxon>Nocardiaceae</taxon>
        <taxon>Nocardia</taxon>
    </lineage>
</organism>
<evidence type="ECO:0000313" key="2">
    <source>
        <dbReference type="Proteomes" id="UP000247569"/>
    </source>
</evidence>
<dbReference type="EMBL" id="QJKF01000009">
    <property type="protein sequence ID" value="PXX61032.1"/>
    <property type="molecule type" value="Genomic_DNA"/>
</dbReference>
<proteinExistence type="predicted"/>
<comment type="caution">
    <text evidence="1">The sequence shown here is derived from an EMBL/GenBank/DDBJ whole genome shotgun (WGS) entry which is preliminary data.</text>
</comment>
<dbReference type="Proteomes" id="UP000247569">
    <property type="component" value="Unassembled WGS sequence"/>
</dbReference>
<protein>
    <submittedName>
        <fullName evidence="1">Uncharacterized protein</fullName>
    </submittedName>
</protein>
<reference evidence="1 2" key="1">
    <citation type="submission" date="2018-05" db="EMBL/GenBank/DDBJ databases">
        <title>Genomic Encyclopedia of Type Strains, Phase IV (KMG-IV): sequencing the most valuable type-strain genomes for metagenomic binning, comparative biology and taxonomic classification.</title>
        <authorList>
            <person name="Goeker M."/>
        </authorList>
    </citation>
    <scope>NUCLEOTIDE SEQUENCE [LARGE SCALE GENOMIC DNA]</scope>
    <source>
        <strain evidence="1 2">DSM 44704</strain>
    </source>
</reference>